<sequence>MKVWIGVVGPTDSVHLIGNIAKNMSNINVKLFPYKNRVEVHDIIQKNEGMISQWLFSGRVPYYFALENNLLNEDQAIYPPIYGPSLLGTLLKAVSEKNVKKYSLDTIQPQEITDIHYKYDLDNLTLLPIKYDKYYPSEEIMAEHLELYRKGEIEAALTCLQDVYEMLKAEEVPCYRVTPSELIIEQVLHFLKERAQSAIYKKALFAVMSIKIIEAETSSLTDQASFDDKRKELALENILLDFTQSVQGSYVKIGDGLFFVYTTKGQLELFQKNHPLQSLLPQIKAQSQLDVHIGIGYGLTNLQADTNTRLALKHLKEKTTSSIATVNENKDVVIWNKDDTPLPFSHRHVAKNKETKLSLSSTTLSKLASLSKIHQTNLVTAKDISEWLGYSERNARRVLSELQKAKLASVKGEEQPGNRGRPRKIFELKL</sequence>
<name>A0ABS2RFF7_9BACI</name>
<dbReference type="InterPro" id="IPR036390">
    <property type="entry name" value="WH_DNA-bd_sf"/>
</dbReference>
<dbReference type="RefSeq" id="WP_205180362.1">
    <property type="nucleotide sequence ID" value="NZ_JAFBFH010000058.1"/>
</dbReference>
<accession>A0ABS2RFF7</accession>
<dbReference type="Gene3D" id="3.30.70.270">
    <property type="match status" value="1"/>
</dbReference>
<evidence type="ECO:0000313" key="2">
    <source>
        <dbReference type="Proteomes" id="UP000823485"/>
    </source>
</evidence>
<comment type="caution">
    <text evidence="1">The sequence shown here is derived from an EMBL/GenBank/DDBJ whole genome shotgun (WGS) entry which is preliminary data.</text>
</comment>
<dbReference type="InterPro" id="IPR043128">
    <property type="entry name" value="Rev_trsase/Diguanyl_cyclase"/>
</dbReference>
<gene>
    <name evidence="1" type="ORF">JOC94_004629</name>
</gene>
<dbReference type="Proteomes" id="UP000823485">
    <property type="component" value="Unassembled WGS sequence"/>
</dbReference>
<dbReference type="EMBL" id="JAFBFH010000058">
    <property type="protein sequence ID" value="MBM7717598.1"/>
    <property type="molecule type" value="Genomic_DNA"/>
</dbReference>
<protein>
    <recommendedName>
        <fullName evidence="3">Transcriptional regulator</fullName>
    </recommendedName>
</protein>
<organism evidence="1 2">
    <name type="scientific">Siminovitchia thermophila</name>
    <dbReference type="NCBI Taxonomy" id="1245522"/>
    <lineage>
        <taxon>Bacteria</taxon>
        <taxon>Bacillati</taxon>
        <taxon>Bacillota</taxon>
        <taxon>Bacilli</taxon>
        <taxon>Bacillales</taxon>
        <taxon>Bacillaceae</taxon>
        <taxon>Siminovitchia</taxon>
    </lineage>
</organism>
<evidence type="ECO:0008006" key="3">
    <source>
        <dbReference type="Google" id="ProtNLM"/>
    </source>
</evidence>
<dbReference type="SUPFAM" id="SSF46785">
    <property type="entry name" value="Winged helix' DNA-binding domain"/>
    <property type="match status" value="1"/>
</dbReference>
<keyword evidence="2" id="KW-1185">Reference proteome</keyword>
<reference evidence="1 2" key="1">
    <citation type="submission" date="2021-01" db="EMBL/GenBank/DDBJ databases">
        <title>Genomic Encyclopedia of Type Strains, Phase IV (KMG-IV): sequencing the most valuable type-strain genomes for metagenomic binning, comparative biology and taxonomic classification.</title>
        <authorList>
            <person name="Goeker M."/>
        </authorList>
    </citation>
    <scope>NUCLEOTIDE SEQUENCE [LARGE SCALE GENOMIC DNA]</scope>
    <source>
        <strain evidence="1 2">DSM 105453</strain>
    </source>
</reference>
<proteinExistence type="predicted"/>
<evidence type="ECO:0000313" key="1">
    <source>
        <dbReference type="EMBL" id="MBM7717598.1"/>
    </source>
</evidence>